<dbReference type="SUPFAM" id="SSF88713">
    <property type="entry name" value="Glycoside hydrolase/deacetylase"/>
    <property type="match status" value="1"/>
</dbReference>
<dbReference type="EC" id="3.5.2.9" evidence="1"/>
<comment type="caution">
    <text evidence="2">The sequence shown here is derived from an EMBL/GenBank/DDBJ whole genome shotgun (WGS) entry which is preliminary data.</text>
</comment>
<comment type="function">
    <text evidence="1">Catalyzes the cleavage of 5-oxoproline to form L-glutamate coupled to the hydrolysis of ATP to ADP and inorganic phosphate.</text>
</comment>
<proteinExistence type="inferred from homology"/>
<dbReference type="Gene3D" id="3.20.20.370">
    <property type="entry name" value="Glycoside hydrolase/deacetylase"/>
    <property type="match status" value="1"/>
</dbReference>
<accession>A0ABT9WSY4</accession>
<dbReference type="NCBIfam" id="NF003816">
    <property type="entry name" value="PRK05406.1-5"/>
    <property type="match status" value="1"/>
</dbReference>
<comment type="subunit">
    <text evidence="1">Forms a complex composed of PxpA, PxpB and PxpC.</text>
</comment>
<dbReference type="PANTHER" id="PTHR30292">
    <property type="entry name" value="UNCHARACTERIZED PROTEIN YBGL-RELATED"/>
    <property type="match status" value="1"/>
</dbReference>
<dbReference type="PANTHER" id="PTHR30292:SF0">
    <property type="entry name" value="5-OXOPROLINASE SUBUNIT A"/>
    <property type="match status" value="1"/>
</dbReference>
<dbReference type="RefSeq" id="WP_307229548.1">
    <property type="nucleotide sequence ID" value="NZ_JAUSTT010000012.1"/>
</dbReference>
<name>A0ABT9WSY4_9BACI</name>
<dbReference type="EMBL" id="JAUSTT010000012">
    <property type="protein sequence ID" value="MDQ0176413.1"/>
    <property type="molecule type" value="Genomic_DNA"/>
</dbReference>
<evidence type="ECO:0000256" key="1">
    <source>
        <dbReference type="HAMAP-Rule" id="MF_00691"/>
    </source>
</evidence>
<dbReference type="InterPro" id="IPR011330">
    <property type="entry name" value="Glyco_hydro/deAcase_b/a-brl"/>
</dbReference>
<comment type="catalytic activity">
    <reaction evidence="1">
        <text>5-oxo-L-proline + ATP + 2 H2O = L-glutamate + ADP + phosphate + H(+)</text>
        <dbReference type="Rhea" id="RHEA:10348"/>
        <dbReference type="ChEBI" id="CHEBI:15377"/>
        <dbReference type="ChEBI" id="CHEBI:15378"/>
        <dbReference type="ChEBI" id="CHEBI:29985"/>
        <dbReference type="ChEBI" id="CHEBI:30616"/>
        <dbReference type="ChEBI" id="CHEBI:43474"/>
        <dbReference type="ChEBI" id="CHEBI:58402"/>
        <dbReference type="ChEBI" id="CHEBI:456216"/>
        <dbReference type="EC" id="3.5.2.9"/>
    </reaction>
</comment>
<dbReference type="Proteomes" id="UP001223586">
    <property type="component" value="Unassembled WGS sequence"/>
</dbReference>
<dbReference type="CDD" id="cd10787">
    <property type="entry name" value="LamB_YcsF_like"/>
    <property type="match status" value="1"/>
</dbReference>
<evidence type="ECO:0000313" key="3">
    <source>
        <dbReference type="Proteomes" id="UP001223586"/>
    </source>
</evidence>
<dbReference type="NCBIfam" id="NF003814">
    <property type="entry name" value="PRK05406.1-3"/>
    <property type="match status" value="1"/>
</dbReference>
<keyword evidence="3" id="KW-1185">Reference proteome</keyword>
<organism evidence="2 3">
    <name type="scientific">Bacillus chungangensis</name>
    <dbReference type="NCBI Taxonomy" id="587633"/>
    <lineage>
        <taxon>Bacteria</taxon>
        <taxon>Bacillati</taxon>
        <taxon>Bacillota</taxon>
        <taxon>Bacilli</taxon>
        <taxon>Bacillales</taxon>
        <taxon>Bacillaceae</taxon>
        <taxon>Bacillus</taxon>
    </lineage>
</organism>
<dbReference type="Pfam" id="PF03746">
    <property type="entry name" value="LamB_YcsF"/>
    <property type="match status" value="1"/>
</dbReference>
<gene>
    <name evidence="1" type="primary">pxpA</name>
    <name evidence="2" type="ORF">J2S08_002257</name>
</gene>
<keyword evidence="1" id="KW-0378">Hydrolase</keyword>
<evidence type="ECO:0000313" key="2">
    <source>
        <dbReference type="EMBL" id="MDQ0176413.1"/>
    </source>
</evidence>
<keyword evidence="1" id="KW-0067">ATP-binding</keyword>
<comment type="similarity">
    <text evidence="1">Belongs to the LamB/PxpA family.</text>
</comment>
<reference evidence="2 3" key="1">
    <citation type="submission" date="2023-07" db="EMBL/GenBank/DDBJ databases">
        <title>Genomic Encyclopedia of Type Strains, Phase IV (KMG-IV): sequencing the most valuable type-strain genomes for metagenomic binning, comparative biology and taxonomic classification.</title>
        <authorList>
            <person name="Goeker M."/>
        </authorList>
    </citation>
    <scope>NUCLEOTIDE SEQUENCE [LARGE SCALE GENOMIC DNA]</scope>
    <source>
        <strain evidence="2 3">DSM 23837</strain>
    </source>
</reference>
<dbReference type="HAMAP" id="MF_00691">
    <property type="entry name" value="PxpA"/>
    <property type="match status" value="1"/>
</dbReference>
<sequence length="259" mass="28138">MYQIDLNCDLGESFGVYKIGMDEEMLDLATSVNIACGFHAGDPTVMRKTVQLALKKGVHIGAHPGLDDLKGFGRRNIPISAVEAYDLVMYQIGALYGIIKGEGGVMQHVKPHGALYNMAAKNKELAEAIATAVYKIDENLILFGLSGSELIKAGEKLGLKTAQEVFADRTYQKDGTLTPRTDAHALIDKSEQAIHQVIRMVKEGKVHSIQGVDVPIKADTVCIHGDGPYAVHFAKEIRQALKDSKVVVQGIRSNRVKGD</sequence>
<protein>
    <recommendedName>
        <fullName evidence="1">5-oxoprolinase subunit A</fullName>
        <shortName evidence="1">5-OPase subunit A</shortName>
        <ecNumber evidence="1">3.5.2.9</ecNumber>
    </recommendedName>
    <alternativeName>
        <fullName evidence="1">5-oxoprolinase (ATP-hydrolyzing) subunit A</fullName>
    </alternativeName>
</protein>
<keyword evidence="1" id="KW-0547">Nucleotide-binding</keyword>
<dbReference type="InterPro" id="IPR005501">
    <property type="entry name" value="LamB/YcsF/PxpA-like"/>
</dbReference>